<proteinExistence type="predicted"/>
<accession>A0A915KWN2</accession>
<dbReference type="WBParaSite" id="nRc.2.0.1.t42878-RA">
    <property type="protein sequence ID" value="nRc.2.0.1.t42878-RA"/>
    <property type="gene ID" value="nRc.2.0.1.g42878"/>
</dbReference>
<dbReference type="Proteomes" id="UP000887565">
    <property type="component" value="Unplaced"/>
</dbReference>
<evidence type="ECO:0000313" key="1">
    <source>
        <dbReference type="Proteomes" id="UP000887565"/>
    </source>
</evidence>
<keyword evidence="1" id="KW-1185">Reference proteome</keyword>
<organism evidence="1 2">
    <name type="scientific">Romanomermis culicivorax</name>
    <name type="common">Nematode worm</name>
    <dbReference type="NCBI Taxonomy" id="13658"/>
    <lineage>
        <taxon>Eukaryota</taxon>
        <taxon>Metazoa</taxon>
        <taxon>Ecdysozoa</taxon>
        <taxon>Nematoda</taxon>
        <taxon>Enoplea</taxon>
        <taxon>Dorylaimia</taxon>
        <taxon>Mermithida</taxon>
        <taxon>Mermithoidea</taxon>
        <taxon>Mermithidae</taxon>
        <taxon>Romanomermis</taxon>
    </lineage>
</organism>
<sequence>MAVTLHKKIVLGVNKRICVIFLMEGVFDGRVKRDDFVKIPDSSLNFLAALYSTLIDGSTPNETLKSSEVLTAFIEPLATKL</sequence>
<reference evidence="2" key="1">
    <citation type="submission" date="2022-11" db="UniProtKB">
        <authorList>
            <consortium name="WormBaseParasite"/>
        </authorList>
    </citation>
    <scope>IDENTIFICATION</scope>
</reference>
<dbReference type="AlphaFoldDB" id="A0A915KWN2"/>
<name>A0A915KWN2_ROMCU</name>
<evidence type="ECO:0000313" key="2">
    <source>
        <dbReference type="WBParaSite" id="nRc.2.0.1.t42878-RA"/>
    </source>
</evidence>
<protein>
    <submittedName>
        <fullName evidence="2">Uncharacterized protein</fullName>
    </submittedName>
</protein>